<dbReference type="GO" id="GO:0004181">
    <property type="term" value="F:metallocarboxypeptidase activity"/>
    <property type="evidence" value="ECO:0007669"/>
    <property type="project" value="InterPro"/>
</dbReference>
<evidence type="ECO:0000256" key="3">
    <source>
        <dbReference type="SAM" id="SignalP"/>
    </source>
</evidence>
<keyword evidence="3" id="KW-0732">Signal</keyword>
<dbReference type="Gene3D" id="3.40.630.10">
    <property type="entry name" value="Zn peptidases"/>
    <property type="match status" value="1"/>
</dbReference>
<protein>
    <recommendedName>
        <fullName evidence="4">Peptidase M14 domain-containing protein</fullName>
    </recommendedName>
</protein>
<dbReference type="InterPro" id="IPR050753">
    <property type="entry name" value="Peptidase_M14_domain"/>
</dbReference>
<reference evidence="5" key="1">
    <citation type="journal article" date="2019" name="Plant J.">
        <title>Chlorella vulgaris genome assembly and annotation reveals the molecular basis for metabolic acclimation to high light conditions.</title>
        <authorList>
            <person name="Cecchin M."/>
            <person name="Marcolungo L."/>
            <person name="Rossato M."/>
            <person name="Girolomoni L."/>
            <person name="Cosentino E."/>
            <person name="Cuine S."/>
            <person name="Li-Beisson Y."/>
            <person name="Delledonne M."/>
            <person name="Ballottari M."/>
        </authorList>
    </citation>
    <scope>NUCLEOTIDE SEQUENCE</scope>
    <source>
        <strain evidence="5">211/11P</strain>
    </source>
</reference>
<dbReference type="InterPro" id="IPR000834">
    <property type="entry name" value="Peptidase_M14"/>
</dbReference>
<dbReference type="AlphaFoldDB" id="A0A9D4TG21"/>
<organism evidence="5 6">
    <name type="scientific">Chlorella vulgaris</name>
    <name type="common">Green alga</name>
    <dbReference type="NCBI Taxonomy" id="3077"/>
    <lineage>
        <taxon>Eukaryota</taxon>
        <taxon>Viridiplantae</taxon>
        <taxon>Chlorophyta</taxon>
        <taxon>core chlorophytes</taxon>
        <taxon>Trebouxiophyceae</taxon>
        <taxon>Chlorellales</taxon>
        <taxon>Chlorellaceae</taxon>
        <taxon>Chlorella clade</taxon>
        <taxon>Chlorella</taxon>
    </lineage>
</organism>
<dbReference type="OrthoDB" id="10249045at2759"/>
<name>A0A9D4TG21_CHLVU</name>
<dbReference type="PRINTS" id="PR00765">
    <property type="entry name" value="CRBOXYPTASEA"/>
</dbReference>
<dbReference type="PANTHER" id="PTHR11532">
    <property type="entry name" value="PROTEASE M14 CARBOXYPEPTIDASE"/>
    <property type="match status" value="1"/>
</dbReference>
<sequence length="392" mass="42620">MWPQRVLLAALLLSLCAWTDARIKFQTPLQQVLSRQFTNAELAAHMRRFSTRCANISRLHTIGSSVRGEPLLALEISSSAGSEDAKPHFKCIANMHGDETGGRQLLLALAEWLCANYAVDAAARTVVTKTHLWLLPTMNPDGFAAGTRANANGVDLNRNFPDRFGSPPLALTGLEQPETLAVMNWTLSRQFTASANMHEGALVVNYPFDNTADGSSVYSKAQDDAALRYLAKVYANRNPQLKTSPVFPGGITNGAAWYNVNGGMQDWNYLKAGCFELTLELWEDKGGADLQVLFDNNLLSMLDLVLRSTLGGLRGKVRRQGTGAPLEAKIRVIGSTTMTTSTKKFGDFYRPLAPSATPYLVAVRLPGRTETRLFNVTIPASGAGVSLAVTFP</sequence>
<comment type="caution">
    <text evidence="5">The sequence shown here is derived from an EMBL/GenBank/DDBJ whole genome shotgun (WGS) entry which is preliminary data.</text>
</comment>
<proteinExistence type="inferred from homology"/>
<dbReference type="PROSITE" id="PS52035">
    <property type="entry name" value="PEPTIDASE_M14"/>
    <property type="match status" value="1"/>
</dbReference>
<feature type="domain" description="Peptidase M14" evidence="4">
    <location>
        <begin position="35"/>
        <end position="305"/>
    </location>
</feature>
<dbReference type="GO" id="GO:0008270">
    <property type="term" value="F:zinc ion binding"/>
    <property type="evidence" value="ECO:0007669"/>
    <property type="project" value="InterPro"/>
</dbReference>
<dbReference type="Pfam" id="PF00246">
    <property type="entry name" value="Peptidase_M14"/>
    <property type="match status" value="1"/>
</dbReference>
<evidence type="ECO:0000313" key="5">
    <source>
        <dbReference type="EMBL" id="KAI3424727.1"/>
    </source>
</evidence>
<gene>
    <name evidence="5" type="ORF">D9Q98_008116</name>
</gene>
<dbReference type="Proteomes" id="UP001055712">
    <property type="component" value="Unassembled WGS sequence"/>
</dbReference>
<dbReference type="GO" id="GO:0005615">
    <property type="term" value="C:extracellular space"/>
    <property type="evidence" value="ECO:0007669"/>
    <property type="project" value="TreeGrafter"/>
</dbReference>
<feature type="signal peptide" evidence="3">
    <location>
        <begin position="1"/>
        <end position="21"/>
    </location>
</feature>
<dbReference type="Gene3D" id="2.60.40.1120">
    <property type="entry name" value="Carboxypeptidase-like, regulatory domain"/>
    <property type="match status" value="1"/>
</dbReference>
<dbReference type="SUPFAM" id="SSF53187">
    <property type="entry name" value="Zn-dependent exopeptidases"/>
    <property type="match status" value="1"/>
</dbReference>
<dbReference type="SMART" id="SM00631">
    <property type="entry name" value="Zn_pept"/>
    <property type="match status" value="1"/>
</dbReference>
<feature type="active site" description="Proton donor/acceptor" evidence="2">
    <location>
        <position position="280"/>
    </location>
</feature>
<feature type="chain" id="PRO_5039325968" description="Peptidase M14 domain-containing protein" evidence="3">
    <location>
        <begin position="22"/>
        <end position="392"/>
    </location>
</feature>
<dbReference type="GO" id="GO:0006518">
    <property type="term" value="P:peptide metabolic process"/>
    <property type="evidence" value="ECO:0007669"/>
    <property type="project" value="TreeGrafter"/>
</dbReference>
<comment type="similarity">
    <text evidence="1 2">Belongs to the peptidase M14 family.</text>
</comment>
<reference evidence="5" key="2">
    <citation type="submission" date="2020-11" db="EMBL/GenBank/DDBJ databases">
        <authorList>
            <person name="Cecchin M."/>
            <person name="Marcolungo L."/>
            <person name="Rossato M."/>
            <person name="Girolomoni L."/>
            <person name="Cosentino E."/>
            <person name="Cuine S."/>
            <person name="Li-Beisson Y."/>
            <person name="Delledonne M."/>
            <person name="Ballottari M."/>
        </authorList>
    </citation>
    <scope>NUCLEOTIDE SEQUENCE</scope>
    <source>
        <strain evidence="5">211/11P</strain>
        <tissue evidence="5">Whole cell</tissue>
    </source>
</reference>
<keyword evidence="6" id="KW-1185">Reference proteome</keyword>
<evidence type="ECO:0000256" key="2">
    <source>
        <dbReference type="PROSITE-ProRule" id="PRU01379"/>
    </source>
</evidence>
<accession>A0A9D4TG21</accession>
<evidence type="ECO:0000313" key="6">
    <source>
        <dbReference type="Proteomes" id="UP001055712"/>
    </source>
</evidence>
<evidence type="ECO:0000259" key="4">
    <source>
        <dbReference type="PROSITE" id="PS52035"/>
    </source>
</evidence>
<evidence type="ECO:0000256" key="1">
    <source>
        <dbReference type="ARBA" id="ARBA00005988"/>
    </source>
</evidence>
<dbReference type="EMBL" id="SIDB01000012">
    <property type="protein sequence ID" value="KAI3424727.1"/>
    <property type="molecule type" value="Genomic_DNA"/>
</dbReference>
<dbReference type="PANTHER" id="PTHR11532:SF57">
    <property type="entry name" value="CARBOXYPEPTIDASE D, B"/>
    <property type="match status" value="1"/>
</dbReference>
<dbReference type="GO" id="GO:0016485">
    <property type="term" value="P:protein processing"/>
    <property type="evidence" value="ECO:0007669"/>
    <property type="project" value="TreeGrafter"/>
</dbReference>